<organism evidence="4 5">
    <name type="scientific">Chrysophaeum taylorii</name>
    <dbReference type="NCBI Taxonomy" id="2483200"/>
    <lineage>
        <taxon>Eukaryota</taxon>
        <taxon>Sar</taxon>
        <taxon>Stramenopiles</taxon>
        <taxon>Ochrophyta</taxon>
        <taxon>Pelagophyceae</taxon>
        <taxon>Pelagomonadales</taxon>
        <taxon>Pelagomonadaceae</taxon>
        <taxon>Chrysophaeum</taxon>
    </lineage>
</organism>
<dbReference type="PROSITE" id="PS50088">
    <property type="entry name" value="ANK_REPEAT"/>
    <property type="match status" value="1"/>
</dbReference>
<evidence type="ECO:0000256" key="2">
    <source>
        <dbReference type="ARBA" id="ARBA00023043"/>
    </source>
</evidence>
<dbReference type="PRINTS" id="PR01415">
    <property type="entry name" value="ANKYRIN"/>
</dbReference>
<dbReference type="InterPro" id="IPR002110">
    <property type="entry name" value="Ankyrin_rpt"/>
</dbReference>
<reference evidence="4" key="1">
    <citation type="submission" date="2023-01" db="EMBL/GenBank/DDBJ databases">
        <title>Metagenome sequencing of chrysophaentin producing Chrysophaeum taylorii.</title>
        <authorList>
            <person name="Davison J."/>
            <person name="Bewley C."/>
        </authorList>
    </citation>
    <scope>NUCLEOTIDE SEQUENCE</scope>
    <source>
        <strain evidence="4">NIES-1699</strain>
    </source>
</reference>
<keyword evidence="1" id="KW-0677">Repeat</keyword>
<dbReference type="EMBL" id="JAQMWT010000524">
    <property type="protein sequence ID" value="KAJ8600365.1"/>
    <property type="molecule type" value="Genomic_DNA"/>
</dbReference>
<protein>
    <recommendedName>
        <fullName evidence="6">Ankyrin repeat protein</fullName>
    </recommendedName>
</protein>
<proteinExistence type="predicted"/>
<feature type="repeat" description="ANK" evidence="3">
    <location>
        <begin position="226"/>
        <end position="258"/>
    </location>
</feature>
<dbReference type="Pfam" id="PF12796">
    <property type="entry name" value="Ank_2"/>
    <property type="match status" value="2"/>
</dbReference>
<name>A0AAD7U8U7_9STRA</name>
<dbReference type="SMART" id="SM00248">
    <property type="entry name" value="ANK"/>
    <property type="match status" value="5"/>
</dbReference>
<dbReference type="PANTHER" id="PTHR24161:SF85">
    <property type="entry name" value="PALMITOYLTRANSFERASE HIP14"/>
    <property type="match status" value="1"/>
</dbReference>
<sequence>MYWYWWCVAGNALRPNERVRLFTDPRVPGAWLDPSLLSAPHVAAASRSGLLDPKLRFARQVLNISDATNLVRRVPQFVSAPLATRLAPRHAYRLRHDLPRDVETLCDRKTLSEPEVDACERFRRGPRHAARVGDSLTLEALISHGWSPQDRDRRGASALHLAAGHGRVECMSVIPLSVNDEDDRGATPLHWASVGVSGNAFGVGAKLEACRWLLDRGANASASTRDGNACLHWAAWAGGAASVELLLDHGAALDAQNRRGCTAAHWAAAGGDLETLELLRVRGLGLAELNDAGHSPLEHAVSHGRTAATEWFLRRDIVDPGAVEWALELAKLDPSNPARRAIATDLSPYGVIPDI</sequence>
<keyword evidence="2 3" id="KW-0040">ANK repeat</keyword>
<evidence type="ECO:0000313" key="4">
    <source>
        <dbReference type="EMBL" id="KAJ8600365.1"/>
    </source>
</evidence>
<evidence type="ECO:0000313" key="5">
    <source>
        <dbReference type="Proteomes" id="UP001230188"/>
    </source>
</evidence>
<dbReference type="PANTHER" id="PTHR24161">
    <property type="entry name" value="ANK_REP_REGION DOMAIN-CONTAINING PROTEIN-RELATED"/>
    <property type="match status" value="1"/>
</dbReference>
<evidence type="ECO:0000256" key="3">
    <source>
        <dbReference type="PROSITE-ProRule" id="PRU00023"/>
    </source>
</evidence>
<comment type="caution">
    <text evidence="4">The sequence shown here is derived from an EMBL/GenBank/DDBJ whole genome shotgun (WGS) entry which is preliminary data.</text>
</comment>
<accession>A0AAD7U8U7</accession>
<evidence type="ECO:0000256" key="1">
    <source>
        <dbReference type="ARBA" id="ARBA00022737"/>
    </source>
</evidence>
<dbReference type="AlphaFoldDB" id="A0AAD7U8U7"/>
<dbReference type="InterPro" id="IPR036770">
    <property type="entry name" value="Ankyrin_rpt-contain_sf"/>
</dbReference>
<evidence type="ECO:0008006" key="6">
    <source>
        <dbReference type="Google" id="ProtNLM"/>
    </source>
</evidence>
<dbReference type="PROSITE" id="PS50297">
    <property type="entry name" value="ANK_REP_REGION"/>
    <property type="match status" value="1"/>
</dbReference>
<keyword evidence="5" id="KW-1185">Reference proteome</keyword>
<gene>
    <name evidence="4" type="ORF">CTAYLR_000699</name>
</gene>
<dbReference type="Proteomes" id="UP001230188">
    <property type="component" value="Unassembled WGS sequence"/>
</dbReference>
<dbReference type="SUPFAM" id="SSF48403">
    <property type="entry name" value="Ankyrin repeat"/>
    <property type="match status" value="1"/>
</dbReference>
<dbReference type="Gene3D" id="1.25.40.20">
    <property type="entry name" value="Ankyrin repeat-containing domain"/>
    <property type="match status" value="2"/>
</dbReference>